<evidence type="ECO:0000313" key="2">
    <source>
        <dbReference type="EMBL" id="SVD78864.1"/>
    </source>
</evidence>
<name>A0A382Y6L9_9ZZZZ</name>
<gene>
    <name evidence="2" type="ORF">METZ01_LOCUS431718</name>
</gene>
<protein>
    <submittedName>
        <fullName evidence="2">Uncharacterized protein</fullName>
    </submittedName>
</protein>
<keyword evidence="1" id="KW-0175">Coiled coil</keyword>
<evidence type="ECO:0000256" key="1">
    <source>
        <dbReference type="SAM" id="Coils"/>
    </source>
</evidence>
<dbReference type="EMBL" id="UINC01173327">
    <property type="protein sequence ID" value="SVD78864.1"/>
    <property type="molecule type" value="Genomic_DNA"/>
</dbReference>
<dbReference type="AlphaFoldDB" id="A0A382Y6L9"/>
<organism evidence="2">
    <name type="scientific">marine metagenome</name>
    <dbReference type="NCBI Taxonomy" id="408172"/>
    <lineage>
        <taxon>unclassified sequences</taxon>
        <taxon>metagenomes</taxon>
        <taxon>ecological metagenomes</taxon>
    </lineage>
</organism>
<sequence>KVMIESFRDLGSDAEPEEVLEAMFVAVVRLDTELAEERNSINQAQERLEQYLVSVCGDSATYLFNLLSGIGQKI</sequence>
<feature type="coiled-coil region" evidence="1">
    <location>
        <begin position="27"/>
        <end position="54"/>
    </location>
</feature>
<proteinExistence type="predicted"/>
<reference evidence="2" key="1">
    <citation type="submission" date="2018-05" db="EMBL/GenBank/DDBJ databases">
        <authorList>
            <person name="Lanie J.A."/>
            <person name="Ng W.-L."/>
            <person name="Kazmierczak K.M."/>
            <person name="Andrzejewski T.M."/>
            <person name="Davidsen T.M."/>
            <person name="Wayne K.J."/>
            <person name="Tettelin H."/>
            <person name="Glass J.I."/>
            <person name="Rusch D."/>
            <person name="Podicherti R."/>
            <person name="Tsui H.-C.T."/>
            <person name="Winkler M.E."/>
        </authorList>
    </citation>
    <scope>NUCLEOTIDE SEQUENCE</scope>
</reference>
<feature type="non-terminal residue" evidence="2">
    <location>
        <position position="1"/>
    </location>
</feature>
<accession>A0A382Y6L9</accession>